<protein>
    <submittedName>
        <fullName evidence="1">DUF1289 domain-containing protein</fullName>
    </submittedName>
</protein>
<dbReference type="Proteomes" id="UP000237466">
    <property type="component" value="Unassembled WGS sequence"/>
</dbReference>
<dbReference type="InterPro" id="IPR010710">
    <property type="entry name" value="DUF1289"/>
</dbReference>
<organism evidence="1 2">
    <name type="scientific">Vibrio vulnificus</name>
    <dbReference type="NCBI Taxonomy" id="672"/>
    <lineage>
        <taxon>Bacteria</taxon>
        <taxon>Pseudomonadati</taxon>
        <taxon>Pseudomonadota</taxon>
        <taxon>Gammaproteobacteria</taxon>
        <taxon>Vibrionales</taxon>
        <taxon>Vibrionaceae</taxon>
        <taxon>Vibrio</taxon>
    </lineage>
</organism>
<name>A0A1W6MAQ8_VIBVL</name>
<dbReference type="EMBL" id="PDGH01000134">
    <property type="protein sequence ID" value="POB43275.1"/>
    <property type="molecule type" value="Genomic_DNA"/>
</dbReference>
<dbReference type="RefSeq" id="WP_011152290.1">
    <property type="nucleotide sequence ID" value="NZ_AP026553.1"/>
</dbReference>
<proteinExistence type="predicted"/>
<accession>A0A1W6MAQ8</accession>
<dbReference type="Pfam" id="PF14375">
    <property type="entry name" value="Cys_rich_CWC"/>
    <property type="match status" value="1"/>
</dbReference>
<dbReference type="AlphaFoldDB" id="A0A1W6MAQ8"/>
<dbReference type="Pfam" id="PF06945">
    <property type="entry name" value="DUF1289"/>
    <property type="match status" value="1"/>
</dbReference>
<sequence length="101" mass="11233">MKTPCVAACKNNNGICEGCLRTVTEIANWSQFNPLQREEIMAQLDGRTATHECPSCTKPTQCDIAQGKTHCWCFDLEEREVSVPSEGLCLCRRCLEKAPIA</sequence>
<dbReference type="InterPro" id="IPR032720">
    <property type="entry name" value="Cys_rich_CWC"/>
</dbReference>
<evidence type="ECO:0000313" key="1">
    <source>
        <dbReference type="EMBL" id="POB43275.1"/>
    </source>
</evidence>
<evidence type="ECO:0000313" key="2">
    <source>
        <dbReference type="Proteomes" id="UP000237466"/>
    </source>
</evidence>
<gene>
    <name evidence="1" type="ORF">CRN52_20910</name>
</gene>
<reference evidence="1 2" key="1">
    <citation type="journal article" date="2018" name="Front. Microbiol.">
        <title>Phylogeny of Vibrio vulnificus from the Analysis of the Core-Genome: Implications for Intra-Species Taxonomy.</title>
        <authorList>
            <person name="Roig F.J."/>
            <person name="Gonzalez-Candelas F."/>
            <person name="Sanjuan E."/>
            <person name="Fouz B."/>
            <person name="Feil E.J."/>
            <person name="Llorens C."/>
            <person name="Baker-Austin C."/>
            <person name="Oliver J.D."/>
            <person name="Danin-Poleg Y."/>
            <person name="Gibas C.J."/>
            <person name="Kashi Y."/>
            <person name="Gulig P.A."/>
            <person name="Morrison S.S."/>
            <person name="Amaro C."/>
        </authorList>
    </citation>
    <scope>NUCLEOTIDE SEQUENCE [LARGE SCALE GENOMIC DNA]</scope>
    <source>
        <strain evidence="1 2">CECT4608</strain>
    </source>
</reference>
<comment type="caution">
    <text evidence="1">The sequence shown here is derived from an EMBL/GenBank/DDBJ whole genome shotgun (WGS) entry which is preliminary data.</text>
</comment>